<protein>
    <submittedName>
        <fullName evidence="4">Pyridoxal 5-phosphate dependent beta-lyase</fullName>
    </submittedName>
</protein>
<dbReference type="InterPro" id="IPR015422">
    <property type="entry name" value="PyrdxlP-dep_Trfase_small"/>
</dbReference>
<keyword evidence="5" id="KW-1185">Reference proteome</keyword>
<evidence type="ECO:0000259" key="3">
    <source>
        <dbReference type="Pfam" id="PF00266"/>
    </source>
</evidence>
<accession>A0A3E0I5P5</accession>
<dbReference type="InterPro" id="IPR015421">
    <property type="entry name" value="PyrdxlP-dep_Trfase_major"/>
</dbReference>
<dbReference type="Gene3D" id="3.90.1150.10">
    <property type="entry name" value="Aspartate Aminotransferase, domain 1"/>
    <property type="match status" value="1"/>
</dbReference>
<sequence length="372" mass="40062">MSLPHEAVATAWTTQRTATPMLHVDTAACGRTSVATRAAITEHLELEAQLGGYVAEAEAEPATTGARRMLGELLGFGADDVALLDSGSAAAAQLLLAWPFEAGDRVWIAPSEWGPNLAAFKDRGLEAVTLETDDQGLIDLDALQQRLRVERPAIVHLTAYTSHRAVRQPSAEIIEICRAVEVPVVLDTAQALGHVEIPQGAAAVYGTGRKWLCGPRGVGYLAVREGWQQRLIPRAPALDQGGHVRDLESREAYVAGRVGLATALRQHVEMGPAKVRERLAAIGRELRAGLADLPGWSLRDPIDAPGAIVALVPDTDVNLYQFRADLVARKVVTTVSGPERSPLDIVRPMLRLSAHVDFEMDWIPQLRAVLAA</sequence>
<feature type="domain" description="Aminotransferase class V" evidence="3">
    <location>
        <begin position="51"/>
        <end position="301"/>
    </location>
</feature>
<dbReference type="Pfam" id="PF00266">
    <property type="entry name" value="Aminotran_5"/>
    <property type="match status" value="1"/>
</dbReference>
<dbReference type="SUPFAM" id="SSF53383">
    <property type="entry name" value="PLP-dependent transferases"/>
    <property type="match status" value="1"/>
</dbReference>
<dbReference type="Proteomes" id="UP000256269">
    <property type="component" value="Unassembled WGS sequence"/>
</dbReference>
<keyword evidence="2" id="KW-0663">Pyridoxal phosphate</keyword>
<dbReference type="AlphaFoldDB" id="A0A3E0I5P5"/>
<name>A0A3E0I5P5_9PSEU</name>
<dbReference type="InterPro" id="IPR015424">
    <property type="entry name" value="PyrdxlP-dep_Trfase"/>
</dbReference>
<dbReference type="Gene3D" id="3.40.640.10">
    <property type="entry name" value="Type I PLP-dependent aspartate aminotransferase-like (Major domain)"/>
    <property type="match status" value="1"/>
</dbReference>
<evidence type="ECO:0000256" key="1">
    <source>
        <dbReference type="ARBA" id="ARBA00001933"/>
    </source>
</evidence>
<proteinExistence type="predicted"/>
<reference evidence="4 5" key="1">
    <citation type="submission" date="2018-08" db="EMBL/GenBank/DDBJ databases">
        <title>Genomic Encyclopedia of Archaeal and Bacterial Type Strains, Phase II (KMG-II): from individual species to whole genera.</title>
        <authorList>
            <person name="Goeker M."/>
        </authorList>
    </citation>
    <scope>NUCLEOTIDE SEQUENCE [LARGE SCALE GENOMIC DNA]</scope>
    <source>
        <strain evidence="4 5">DSM 45791</strain>
    </source>
</reference>
<dbReference type="EMBL" id="QUNO01000002">
    <property type="protein sequence ID" value="REH54062.1"/>
    <property type="molecule type" value="Genomic_DNA"/>
</dbReference>
<evidence type="ECO:0000256" key="2">
    <source>
        <dbReference type="ARBA" id="ARBA00022898"/>
    </source>
</evidence>
<dbReference type="OrthoDB" id="9808002at2"/>
<organism evidence="4 5">
    <name type="scientific">Kutzneria buriramensis</name>
    <dbReference type="NCBI Taxonomy" id="1045776"/>
    <lineage>
        <taxon>Bacteria</taxon>
        <taxon>Bacillati</taxon>
        <taxon>Actinomycetota</taxon>
        <taxon>Actinomycetes</taxon>
        <taxon>Pseudonocardiales</taxon>
        <taxon>Pseudonocardiaceae</taxon>
        <taxon>Kutzneria</taxon>
    </lineage>
</organism>
<gene>
    <name evidence="4" type="ORF">BCF44_102294</name>
</gene>
<comment type="caution">
    <text evidence="4">The sequence shown here is derived from an EMBL/GenBank/DDBJ whole genome shotgun (WGS) entry which is preliminary data.</text>
</comment>
<comment type="cofactor">
    <cofactor evidence="1">
        <name>pyridoxal 5'-phosphate</name>
        <dbReference type="ChEBI" id="CHEBI:597326"/>
    </cofactor>
</comment>
<dbReference type="PANTHER" id="PTHR43586">
    <property type="entry name" value="CYSTEINE DESULFURASE"/>
    <property type="match status" value="1"/>
</dbReference>
<evidence type="ECO:0000313" key="5">
    <source>
        <dbReference type="Proteomes" id="UP000256269"/>
    </source>
</evidence>
<evidence type="ECO:0000313" key="4">
    <source>
        <dbReference type="EMBL" id="REH54062.1"/>
    </source>
</evidence>
<dbReference type="PANTHER" id="PTHR43586:SF8">
    <property type="entry name" value="CYSTEINE DESULFURASE 1, CHLOROPLASTIC"/>
    <property type="match status" value="1"/>
</dbReference>
<dbReference type="RefSeq" id="WP_116173157.1">
    <property type="nucleotide sequence ID" value="NZ_CP144375.1"/>
</dbReference>
<dbReference type="InterPro" id="IPR000192">
    <property type="entry name" value="Aminotrans_V_dom"/>
</dbReference>
<keyword evidence="4" id="KW-0456">Lyase</keyword>
<dbReference type="GO" id="GO:0016829">
    <property type="term" value="F:lyase activity"/>
    <property type="evidence" value="ECO:0007669"/>
    <property type="project" value="UniProtKB-KW"/>
</dbReference>